<dbReference type="EMBL" id="BKCJ010118581">
    <property type="protein sequence ID" value="GEX60784.1"/>
    <property type="molecule type" value="Genomic_DNA"/>
</dbReference>
<name>A0A699H9E4_TANCI</name>
<reference evidence="2" key="1">
    <citation type="journal article" date="2019" name="Sci. Rep.">
        <title>Draft genome of Tanacetum cinerariifolium, the natural source of mosquito coil.</title>
        <authorList>
            <person name="Yamashiro T."/>
            <person name="Shiraishi A."/>
            <person name="Satake H."/>
            <person name="Nakayama K."/>
        </authorList>
    </citation>
    <scope>NUCLEOTIDE SEQUENCE</scope>
</reference>
<proteinExistence type="predicted"/>
<organism evidence="2">
    <name type="scientific">Tanacetum cinerariifolium</name>
    <name type="common">Dalmatian daisy</name>
    <name type="synonym">Chrysanthemum cinerariifolium</name>
    <dbReference type="NCBI Taxonomy" id="118510"/>
    <lineage>
        <taxon>Eukaryota</taxon>
        <taxon>Viridiplantae</taxon>
        <taxon>Streptophyta</taxon>
        <taxon>Embryophyta</taxon>
        <taxon>Tracheophyta</taxon>
        <taxon>Spermatophyta</taxon>
        <taxon>Magnoliopsida</taxon>
        <taxon>eudicotyledons</taxon>
        <taxon>Gunneridae</taxon>
        <taxon>Pentapetalae</taxon>
        <taxon>asterids</taxon>
        <taxon>campanulids</taxon>
        <taxon>Asterales</taxon>
        <taxon>Asteraceae</taxon>
        <taxon>Asteroideae</taxon>
        <taxon>Anthemideae</taxon>
        <taxon>Anthemidinae</taxon>
        <taxon>Tanacetum</taxon>
    </lineage>
</organism>
<feature type="compositionally biased region" description="Acidic residues" evidence="1">
    <location>
        <begin position="139"/>
        <end position="150"/>
    </location>
</feature>
<feature type="region of interest" description="Disordered" evidence="1">
    <location>
        <begin position="278"/>
        <end position="299"/>
    </location>
</feature>
<feature type="compositionally biased region" description="Acidic residues" evidence="1">
    <location>
        <begin position="161"/>
        <end position="171"/>
    </location>
</feature>
<comment type="caution">
    <text evidence="2">The sequence shown here is derived from an EMBL/GenBank/DDBJ whole genome shotgun (WGS) entry which is preliminary data.</text>
</comment>
<feature type="compositionally biased region" description="Low complexity" evidence="1">
    <location>
        <begin position="151"/>
        <end position="160"/>
    </location>
</feature>
<evidence type="ECO:0000313" key="2">
    <source>
        <dbReference type="EMBL" id="GEX60784.1"/>
    </source>
</evidence>
<evidence type="ECO:0000256" key="1">
    <source>
        <dbReference type="SAM" id="MobiDB-lite"/>
    </source>
</evidence>
<sequence length="299" mass="33474">MVLLSYLITSLRANEIANKENKDTVPRNERITDYIYNWITAKYGAPNGTWNDDQFDLVADDILKTFYDKLDSIPECSTKEANVSKCLTKEATVPECSMIEANVPECSTKKATKDVASHIAATNIVDPQTEVIEISLGTEELECTSTEELESSSTTELESSSTEDDSDDEEFSSSSAELVTCTLVLIKKSFSDEVEDDTEEEVEDETDKEAEDDTDDETWSPKTIILTSKNGETSSSSPSTKKTIVNRGEQVRHCILGLANPKTREMIRKKEFGFKKDEVKKQVNKSKEQVNKGKRKMND</sequence>
<dbReference type="AlphaFoldDB" id="A0A699H9E4"/>
<gene>
    <name evidence="2" type="ORF">Tci_332759</name>
</gene>
<accession>A0A699H9E4</accession>
<protein>
    <submittedName>
        <fullName evidence="2">Uncharacterized protein</fullName>
    </submittedName>
</protein>
<feature type="compositionally biased region" description="Acidic residues" evidence="1">
    <location>
        <begin position="192"/>
        <end position="218"/>
    </location>
</feature>
<feature type="region of interest" description="Disordered" evidence="1">
    <location>
        <begin position="192"/>
        <end position="220"/>
    </location>
</feature>
<feature type="region of interest" description="Disordered" evidence="1">
    <location>
        <begin position="137"/>
        <end position="175"/>
    </location>
</feature>